<evidence type="ECO:0000313" key="3">
    <source>
        <dbReference type="Proteomes" id="UP000014854"/>
    </source>
</evidence>
<evidence type="ECO:0000259" key="1">
    <source>
        <dbReference type="Pfam" id="PF00534"/>
    </source>
</evidence>
<comment type="caution">
    <text evidence="2">The sequence shown here is derived from an EMBL/GenBank/DDBJ whole genome shotgun (WGS) entry which is preliminary data.</text>
</comment>
<reference evidence="2 3" key="1">
    <citation type="journal article" date="2013" name="Gut Pathog.">
        <title>Evidence of a new metabolic capacity in an emerging diarrheal pathogen: lessons from the draft genomes of Vibrio fluvialis strains PG41 and I21563.</title>
        <authorList>
            <person name="Khatri I."/>
            <person name="Mahajan S."/>
            <person name="Dureja C."/>
            <person name="Subramanian S."/>
            <person name="Raychaudhuri S."/>
        </authorList>
    </citation>
    <scope>NUCLEOTIDE SEQUENCE [LARGE SCALE GENOMIC DNA]</scope>
    <source>
        <strain evidence="2 3">PG41</strain>
    </source>
</reference>
<gene>
    <name evidence="2" type="ORF">L910_3512</name>
</gene>
<dbReference type="RefSeq" id="WP_020332734.1">
    <property type="nucleotide sequence ID" value="NZ_ASXS01000040.1"/>
</dbReference>
<dbReference type="AlphaFoldDB" id="S7JAD3"/>
<dbReference type="SUPFAM" id="SSF53756">
    <property type="entry name" value="UDP-Glycosyltransferase/glycogen phosphorylase"/>
    <property type="match status" value="1"/>
</dbReference>
<dbReference type="PATRIC" id="fig|1336752.4.peg.4876"/>
<name>S7JAD3_VIBFL</name>
<dbReference type="EMBL" id="ASXS01000040">
    <property type="protein sequence ID" value="EPP19145.1"/>
    <property type="molecule type" value="Genomic_DNA"/>
</dbReference>
<proteinExistence type="predicted"/>
<keyword evidence="2" id="KW-0808">Transferase</keyword>
<dbReference type="CDD" id="cd03801">
    <property type="entry name" value="GT4_PimA-like"/>
    <property type="match status" value="1"/>
</dbReference>
<evidence type="ECO:0000313" key="2">
    <source>
        <dbReference type="EMBL" id="EPP19145.1"/>
    </source>
</evidence>
<dbReference type="InterPro" id="IPR050194">
    <property type="entry name" value="Glycosyltransferase_grp1"/>
</dbReference>
<dbReference type="Gene3D" id="3.40.50.2000">
    <property type="entry name" value="Glycogen Phosphorylase B"/>
    <property type="match status" value="2"/>
</dbReference>
<dbReference type="Pfam" id="PF00534">
    <property type="entry name" value="Glycos_transf_1"/>
    <property type="match status" value="1"/>
</dbReference>
<dbReference type="PANTHER" id="PTHR45947">
    <property type="entry name" value="SULFOQUINOVOSYL TRANSFERASE SQD2"/>
    <property type="match status" value="1"/>
</dbReference>
<dbReference type="InterPro" id="IPR001296">
    <property type="entry name" value="Glyco_trans_1"/>
</dbReference>
<dbReference type="Proteomes" id="UP000014854">
    <property type="component" value="Unassembled WGS sequence"/>
</dbReference>
<dbReference type="GO" id="GO:0016757">
    <property type="term" value="F:glycosyltransferase activity"/>
    <property type="evidence" value="ECO:0007669"/>
    <property type="project" value="InterPro"/>
</dbReference>
<accession>S7JAD3</accession>
<organism evidence="2 3">
    <name type="scientific">Vibrio fluvialis PG41</name>
    <dbReference type="NCBI Taxonomy" id="1336752"/>
    <lineage>
        <taxon>Bacteria</taxon>
        <taxon>Pseudomonadati</taxon>
        <taxon>Pseudomonadota</taxon>
        <taxon>Gammaproteobacteria</taxon>
        <taxon>Vibrionales</taxon>
        <taxon>Vibrionaceae</taxon>
        <taxon>Vibrio</taxon>
    </lineage>
</organism>
<dbReference type="PANTHER" id="PTHR45947:SF3">
    <property type="entry name" value="SULFOQUINOVOSYL TRANSFERASE SQD2"/>
    <property type="match status" value="1"/>
</dbReference>
<feature type="domain" description="Glycosyl transferase family 1" evidence="1">
    <location>
        <begin position="155"/>
        <end position="316"/>
    </location>
</feature>
<protein>
    <submittedName>
        <fullName evidence="2">Glycosyl transferase, group 1</fullName>
    </submittedName>
</protein>
<sequence>MKYVIYRKNISFKSGTGQLIGMQIDKLRSYKLDFSVYCKTGILNILFKKTVLAKKAKINKNKLHVSDRNSSFIIDHDASLTNADITFIHNIPVENNKNSDYFTWLKSSNCTIVANSNYTKKILIDNGYKENNISIVYPGYNKETFNIESKRKHRTAARKILGIKGNEKVIGFITSGDFEKRGLDYFLEICEQLRHRHDVKFFIMGSKKIPDKFKSHKIINSEQFIYKPKNSTPDYWLSAMDIFLYPARFEEFGMVIPEALSMGLPVITTRNVGASEILTKAFDDWLSDNINISWFVERVSALLDDDKLYQTLSNQALSSLSYNDEDYATRTINLINQIASHRD</sequence>